<dbReference type="InterPro" id="IPR044609">
    <property type="entry name" value="FKBP2/11"/>
</dbReference>
<feature type="signal peptide" evidence="6">
    <location>
        <begin position="1"/>
        <end position="19"/>
    </location>
</feature>
<dbReference type="GO" id="GO:0003755">
    <property type="term" value="F:peptidyl-prolyl cis-trans isomerase activity"/>
    <property type="evidence" value="ECO:0007669"/>
    <property type="project" value="UniProtKB-KW"/>
</dbReference>
<dbReference type="EC" id="5.2.1.8" evidence="2 5"/>
<dbReference type="FunFam" id="3.10.50.40:FF:000006">
    <property type="entry name" value="Peptidyl-prolyl cis-trans isomerase"/>
    <property type="match status" value="1"/>
</dbReference>
<dbReference type="Gramene" id="rna-gnl|WGS:JABURB|Cocit.L0757.1">
    <property type="protein sequence ID" value="cds-KAF7845758.1"/>
    <property type="gene ID" value="gene-BT93_L0757"/>
</dbReference>
<gene>
    <name evidence="8" type="ORF">BT93_L0757</name>
</gene>
<dbReference type="AlphaFoldDB" id="A0A8T0CEF5"/>
<dbReference type="SUPFAM" id="SSF54534">
    <property type="entry name" value="FKBP-like"/>
    <property type="match status" value="1"/>
</dbReference>
<keyword evidence="3 5" id="KW-0697">Rotamase</keyword>
<sequence>MRLTTLTASLGLLLTTASALKKPLDIEIIGSIDCPEDERTKVGTSTSLPLSHPLLPANDTPLGDHIDMHYTGTLEDGTEFDSSHNRNQPLSFHLGKGMVIKGWDEGLQDMCVGDKRKLTIQPEYGYGDRGVGPIPGGAVLIFETELVEIKGNVHEEL</sequence>
<dbReference type="Gene3D" id="3.10.50.40">
    <property type="match status" value="1"/>
</dbReference>
<dbReference type="PANTHER" id="PTHR45779:SF7">
    <property type="entry name" value="PEPTIDYLPROLYL ISOMERASE"/>
    <property type="match status" value="1"/>
</dbReference>
<evidence type="ECO:0000256" key="2">
    <source>
        <dbReference type="ARBA" id="ARBA00013194"/>
    </source>
</evidence>
<keyword evidence="6" id="KW-0732">Signal</keyword>
<dbReference type="InterPro" id="IPR001179">
    <property type="entry name" value="PPIase_FKBP_dom"/>
</dbReference>
<keyword evidence="9" id="KW-1185">Reference proteome</keyword>
<dbReference type="Pfam" id="PF00254">
    <property type="entry name" value="FKBP_C"/>
    <property type="match status" value="1"/>
</dbReference>
<comment type="caution">
    <text evidence="8">The sequence shown here is derived from an EMBL/GenBank/DDBJ whole genome shotgun (WGS) entry which is preliminary data.</text>
</comment>
<evidence type="ECO:0000313" key="9">
    <source>
        <dbReference type="Proteomes" id="UP000806378"/>
    </source>
</evidence>
<evidence type="ECO:0000256" key="4">
    <source>
        <dbReference type="ARBA" id="ARBA00023235"/>
    </source>
</evidence>
<dbReference type="OrthoDB" id="1902587at2759"/>
<evidence type="ECO:0000313" key="8">
    <source>
        <dbReference type="EMBL" id="KAF7845758.1"/>
    </source>
</evidence>
<evidence type="ECO:0000259" key="7">
    <source>
        <dbReference type="PROSITE" id="PS50059"/>
    </source>
</evidence>
<evidence type="ECO:0000256" key="6">
    <source>
        <dbReference type="SAM" id="SignalP"/>
    </source>
</evidence>
<feature type="domain" description="PPIase FKBP-type" evidence="7">
    <location>
        <begin position="63"/>
        <end position="150"/>
    </location>
</feature>
<organism evidence="8 9">
    <name type="scientific">Corymbia citriodora subsp. variegata</name>
    <dbReference type="NCBI Taxonomy" id="360336"/>
    <lineage>
        <taxon>Eukaryota</taxon>
        <taxon>Viridiplantae</taxon>
        <taxon>Streptophyta</taxon>
        <taxon>Embryophyta</taxon>
        <taxon>Tracheophyta</taxon>
        <taxon>Spermatophyta</taxon>
        <taxon>Magnoliopsida</taxon>
        <taxon>eudicotyledons</taxon>
        <taxon>Gunneridae</taxon>
        <taxon>Pentapetalae</taxon>
        <taxon>rosids</taxon>
        <taxon>malvids</taxon>
        <taxon>Myrtales</taxon>
        <taxon>Myrtaceae</taxon>
        <taxon>Myrtoideae</taxon>
        <taxon>Eucalypteae</taxon>
        <taxon>Corymbia</taxon>
    </lineage>
</organism>
<dbReference type="InterPro" id="IPR046357">
    <property type="entry name" value="PPIase_dom_sf"/>
</dbReference>
<feature type="chain" id="PRO_5035882798" description="peptidylprolyl isomerase" evidence="6">
    <location>
        <begin position="20"/>
        <end position="157"/>
    </location>
</feature>
<accession>A0A8T0CEF5</accession>
<evidence type="ECO:0000256" key="1">
    <source>
        <dbReference type="ARBA" id="ARBA00000971"/>
    </source>
</evidence>
<dbReference type="EMBL" id="MU101003">
    <property type="protein sequence ID" value="KAF7845758.1"/>
    <property type="molecule type" value="Genomic_DNA"/>
</dbReference>
<dbReference type="GO" id="GO:0005783">
    <property type="term" value="C:endoplasmic reticulum"/>
    <property type="evidence" value="ECO:0007669"/>
    <property type="project" value="TreeGrafter"/>
</dbReference>
<evidence type="ECO:0000256" key="3">
    <source>
        <dbReference type="ARBA" id="ARBA00023110"/>
    </source>
</evidence>
<comment type="catalytic activity">
    <reaction evidence="1 5">
        <text>[protein]-peptidylproline (omega=180) = [protein]-peptidylproline (omega=0)</text>
        <dbReference type="Rhea" id="RHEA:16237"/>
        <dbReference type="Rhea" id="RHEA-COMP:10747"/>
        <dbReference type="Rhea" id="RHEA-COMP:10748"/>
        <dbReference type="ChEBI" id="CHEBI:83833"/>
        <dbReference type="ChEBI" id="CHEBI:83834"/>
        <dbReference type="EC" id="5.2.1.8"/>
    </reaction>
</comment>
<dbReference type="PROSITE" id="PS50059">
    <property type="entry name" value="FKBP_PPIASE"/>
    <property type="match status" value="1"/>
</dbReference>
<reference evidence="8" key="1">
    <citation type="submission" date="2020-05" db="EMBL/GenBank/DDBJ databases">
        <title>WGS assembly of Corymbia citriodora subspecies variegata.</title>
        <authorList>
            <person name="Barry K."/>
            <person name="Hundley H."/>
            <person name="Shu S."/>
            <person name="Jenkins J."/>
            <person name="Grimwood J."/>
            <person name="Baten A."/>
        </authorList>
    </citation>
    <scope>NUCLEOTIDE SEQUENCE</scope>
    <source>
        <strain evidence="8">CV2-018</strain>
    </source>
</reference>
<keyword evidence="4 5" id="KW-0413">Isomerase</keyword>
<evidence type="ECO:0000256" key="5">
    <source>
        <dbReference type="PROSITE-ProRule" id="PRU00277"/>
    </source>
</evidence>
<protein>
    <recommendedName>
        <fullName evidence="2 5">peptidylprolyl isomerase</fullName>
        <ecNumber evidence="2 5">5.2.1.8</ecNumber>
    </recommendedName>
</protein>
<dbReference type="Proteomes" id="UP000806378">
    <property type="component" value="Unassembled WGS sequence"/>
</dbReference>
<name>A0A8T0CEF5_CORYI</name>
<dbReference type="PANTHER" id="PTHR45779">
    <property type="entry name" value="PEPTIDYLPROLYL ISOMERASE"/>
    <property type="match status" value="1"/>
</dbReference>
<proteinExistence type="predicted"/>